<organism evidence="2 3">
    <name type="scientific">Pseudomonas fluorescens</name>
    <dbReference type="NCBI Taxonomy" id="294"/>
    <lineage>
        <taxon>Bacteria</taxon>
        <taxon>Pseudomonadati</taxon>
        <taxon>Pseudomonadota</taxon>
        <taxon>Gammaproteobacteria</taxon>
        <taxon>Pseudomonadales</taxon>
        <taxon>Pseudomonadaceae</taxon>
        <taxon>Pseudomonas</taxon>
    </lineage>
</organism>
<sequence>MPLIHAIEVSNFLNHRRKIPWTPDWRCNRLLLGGYHGALNIPNGRGKSTMVLMILAMLAGKTKKLNELMRKHAAPESTGSFTHLRIEITHRNPDQEDLLQELTGPSDGERMVFGLYGNVRDGSTFDFYAYRGTFDNCPLGTQTGPIIDLATREEFLECLRKRPGLYPSNQKERQVEEWCRFIAEHFDSASILQQYAYQAANAAEGSSTYFDVASKAGNYSAQLFYKHLAPELLADVMGSYGEEDERGIEDTIHERASSVVRARKRTKETARELGEVERVLERLRDLDEEVQQIDTAQADLLATRQPLIEELCVLEDAVLNNPIPGSPHPPSAEDPNLFHYMLLQREEWWITDQGLASLLNEPVKALNQRVVRALKARPDTTAQKTQAIDLSCDLARFVPARGGHPAKLYNLPDAITLCLDAMSDEAESDRDVMVAQLKAAFAWARDHADTNPARREIRNSNLQLAAIAAQNRILGEEAESLQGRCTELRSEEESLRSGGMAWETLQKSGCFSEQELADPARTAAAVVEESSCANLAFDQHNQVTSEHQSIFLQWQAFQAANGEDTAPGTLAADLEREEVEARQQVEEADGKHAAQANLVAGLIQQHKQAKSDVEQLRESHSTVTHHLPGTRLFHEIFAGESAKGLEQQVHSEHHEAKSQWDQCSNELRSLAGAINALETFSQTYPNSDPAQWLHARAVERKLLSERETNARLALERGLELLTRAEEHWQVATSFELRFEGATTEGLEAQVQRELEGAQASLRQHEQALAALQPHLVAIEQFQQRFRNVQPREWLTYRSQQSVHAGQVISASRPRLDSMLVQQHTVAEHRDGAEAYDTYFLNEDPYGLTGKVLAELESAKLRRGDALLSLIHIQADLDAVEVFRSEVVGLEPGLWLEQWRESRFAAEQALAETREEYERVGERRGILDKDPVVPSSIARAAMEVAGVPAQPLYAFIDSLELGEARKEAVLSLFSALIFAPVLPSVEAAAAVATRLAQADIDVPVLVSGPLAEFCRSGSISYYDGVADTWLVGVKTWPVACLLDPGLLQQERTRLDELLSELVAQIGERQASFDRFVTEEPFAHIAEQAREAIERRVPERGAELKAFIQGLDEDLPRLERRASAEAQRAIEFRLITTEALDLGPNAGWDSILHSLAELDHLIQGLRAGVDEAQAVLVELERDADQEPNAAIAAKAIADGSPSRAEQLRGFVSRLCSELPGLEDRACKEALLSIRAMANLQGLFRLPFDATWQVVLDAYTGIEEDLSVQDATLQDVLQSIERWDQALSIEPVAREAAAAIEKRIPERHTVLLSLTQELDQIMPRLVTRASFDAVISIRAMCAVEQELQGRSLDELSLEIKEAGTKLDGFTVGLSGHETALETLVQFRERSQERLVQALERSRQIDGLRRLQSFADHPEHGPDFMEKADEVKGLLESAREYAQRRAAFSFEGAAQFVESGGNVRMTAIQIEFGLAETRLHAIAGLLKENQTKDEQLRSEQEKLRRAERLIDESIIRVRRGYLERKKVIPEPVSINLEQLLNHELYRALHPVGDCSHLDLGRSMDQACETLLSGDAELLRQRYSEAGKALQLHTDSFIRLTDKVLGDTLLKLPEVARTQLRQARENPSLVTVMLQASQVSFEENMKVNRIADEHLAEERAGLSSWLKNFTLRLPDNLKILRSIFAPKIDQSTKAVVRAGFMVEAKVIDSDGVQALIESIIQDVENYEDNELAKESSIRDHLRQSLRDDIRRNFYQKVIVNPRIYLVLPAMSETHLEMERDMASSGQGIAITFLWILRLSEFITEREIRRQTVGRAQRQRLRDRSTSFTILDGAFSHLSSKSLIDETLKGIEEATGRFQLIVTVHDPAYKNDFNRFPALVVAREMQGHYMRAWSHLNEVCERDALGQDSLATFQAIQVPRPAKAAKDSQ</sequence>
<proteinExistence type="predicted"/>
<feature type="coiled-coil region" evidence="1">
    <location>
        <begin position="1478"/>
        <end position="1512"/>
    </location>
</feature>
<evidence type="ECO:0000256" key="1">
    <source>
        <dbReference type="SAM" id="Coils"/>
    </source>
</evidence>
<dbReference type="EMBL" id="CABVJG010000014">
    <property type="protein sequence ID" value="VVQ18737.1"/>
    <property type="molecule type" value="Genomic_DNA"/>
</dbReference>
<evidence type="ECO:0000313" key="3">
    <source>
        <dbReference type="Proteomes" id="UP000412311"/>
    </source>
</evidence>
<keyword evidence="1" id="KW-0175">Coiled coil</keyword>
<gene>
    <name evidence="2" type="ORF">PS925_04485</name>
</gene>
<feature type="coiled-coil region" evidence="1">
    <location>
        <begin position="571"/>
        <end position="619"/>
    </location>
</feature>
<evidence type="ECO:0000313" key="2">
    <source>
        <dbReference type="EMBL" id="VVQ18737.1"/>
    </source>
</evidence>
<dbReference type="RefSeq" id="WP_150794878.1">
    <property type="nucleotide sequence ID" value="NZ_CABVJG010000014.1"/>
</dbReference>
<reference evidence="2 3" key="1">
    <citation type="submission" date="2019-09" db="EMBL/GenBank/DDBJ databases">
        <authorList>
            <person name="Chandra G."/>
            <person name="Truman W A."/>
        </authorList>
    </citation>
    <scope>NUCLEOTIDE SEQUENCE [LARGE SCALE GENOMIC DNA]</scope>
    <source>
        <strain evidence="2">PS925</strain>
    </source>
</reference>
<dbReference type="Proteomes" id="UP000412311">
    <property type="component" value="Unassembled WGS sequence"/>
</dbReference>
<accession>A0A5E7V494</accession>
<name>A0A5E7V494_PSEFL</name>
<protein>
    <submittedName>
        <fullName evidence="2">Uncharacterized protein</fullName>
    </submittedName>
</protein>